<evidence type="ECO:0000313" key="3">
    <source>
        <dbReference type="Proteomes" id="UP000327439"/>
    </source>
</evidence>
<proteinExistence type="predicted"/>
<keyword evidence="1" id="KW-1133">Transmembrane helix</keyword>
<keyword evidence="1" id="KW-0472">Membrane</keyword>
<name>A0A5J5Q0E8_GOSBA</name>
<evidence type="ECO:0000313" key="2">
    <source>
        <dbReference type="EMBL" id="KAB2012438.1"/>
    </source>
</evidence>
<evidence type="ECO:0000256" key="1">
    <source>
        <dbReference type="SAM" id="Phobius"/>
    </source>
</evidence>
<dbReference type="AlphaFoldDB" id="A0A5J5Q0E8"/>
<gene>
    <name evidence="2" type="ORF">ES319_D09G090500v1</name>
</gene>
<dbReference type="Proteomes" id="UP000327439">
    <property type="component" value="Chromosome D09"/>
</dbReference>
<dbReference type="EMBL" id="CM018223">
    <property type="protein sequence ID" value="KAB2012438.1"/>
    <property type="molecule type" value="Genomic_DNA"/>
</dbReference>
<keyword evidence="1" id="KW-0812">Transmembrane</keyword>
<protein>
    <submittedName>
        <fullName evidence="2">Uncharacterized protein</fullName>
    </submittedName>
</protein>
<accession>A0A5J5Q0E8</accession>
<organism evidence="2 3">
    <name type="scientific">Gossypium barbadense</name>
    <name type="common">Sea Island cotton</name>
    <name type="synonym">Hibiscus barbadensis</name>
    <dbReference type="NCBI Taxonomy" id="3634"/>
    <lineage>
        <taxon>Eukaryota</taxon>
        <taxon>Viridiplantae</taxon>
        <taxon>Streptophyta</taxon>
        <taxon>Embryophyta</taxon>
        <taxon>Tracheophyta</taxon>
        <taxon>Spermatophyta</taxon>
        <taxon>Magnoliopsida</taxon>
        <taxon>eudicotyledons</taxon>
        <taxon>Gunneridae</taxon>
        <taxon>Pentapetalae</taxon>
        <taxon>rosids</taxon>
        <taxon>malvids</taxon>
        <taxon>Malvales</taxon>
        <taxon>Malvaceae</taxon>
        <taxon>Malvoideae</taxon>
        <taxon>Gossypium</taxon>
    </lineage>
</organism>
<reference evidence="3" key="1">
    <citation type="journal article" date="2020" name="Nat. Genet.">
        <title>Genomic diversifications of five Gossypium allopolyploid species and their impact on cotton improvement.</title>
        <authorList>
            <person name="Chen Z.J."/>
            <person name="Sreedasyam A."/>
            <person name="Ando A."/>
            <person name="Song Q."/>
            <person name="De Santiago L.M."/>
            <person name="Hulse-Kemp A.M."/>
            <person name="Ding M."/>
            <person name="Ye W."/>
            <person name="Kirkbride R.C."/>
            <person name="Jenkins J."/>
            <person name="Plott C."/>
            <person name="Lovell J."/>
            <person name="Lin Y.M."/>
            <person name="Vaughn R."/>
            <person name="Liu B."/>
            <person name="Simpson S."/>
            <person name="Scheffler B.E."/>
            <person name="Wen L."/>
            <person name="Saski C.A."/>
            <person name="Grover C.E."/>
            <person name="Hu G."/>
            <person name="Conover J.L."/>
            <person name="Carlson J.W."/>
            <person name="Shu S."/>
            <person name="Boston L.B."/>
            <person name="Williams M."/>
            <person name="Peterson D.G."/>
            <person name="McGee K."/>
            <person name="Jones D.C."/>
            <person name="Wendel J.F."/>
            <person name="Stelly D.M."/>
            <person name="Grimwood J."/>
            <person name="Schmutz J."/>
        </authorList>
    </citation>
    <scope>NUCLEOTIDE SEQUENCE [LARGE SCALE GENOMIC DNA]</scope>
    <source>
        <strain evidence="3">cv. 3-79</strain>
    </source>
</reference>
<sequence>MYICLKQLPRNCFTPLGTHGTFYYVVLKIQLLRIVYQSHFICLIRIISILGISISIGICLIISKNRDALGFS</sequence>
<keyword evidence="3" id="KW-1185">Reference proteome</keyword>
<feature type="transmembrane region" description="Helical" evidence="1">
    <location>
        <begin position="40"/>
        <end position="63"/>
    </location>
</feature>